<protein>
    <submittedName>
        <fullName evidence="2">Unannotated protein</fullName>
    </submittedName>
</protein>
<dbReference type="EMBL" id="CAFBLX010000078">
    <property type="protein sequence ID" value="CAB4886668.1"/>
    <property type="molecule type" value="Genomic_DNA"/>
</dbReference>
<reference evidence="2" key="1">
    <citation type="submission" date="2020-05" db="EMBL/GenBank/DDBJ databases">
        <authorList>
            <person name="Chiriac C."/>
            <person name="Salcher M."/>
            <person name="Ghai R."/>
            <person name="Kavagutti S V."/>
        </authorList>
    </citation>
    <scope>NUCLEOTIDE SEQUENCE</scope>
</reference>
<feature type="compositionally biased region" description="Basic and acidic residues" evidence="1">
    <location>
        <begin position="1"/>
        <end position="12"/>
    </location>
</feature>
<feature type="region of interest" description="Disordered" evidence="1">
    <location>
        <begin position="1"/>
        <end position="27"/>
    </location>
</feature>
<evidence type="ECO:0000256" key="1">
    <source>
        <dbReference type="SAM" id="MobiDB-lite"/>
    </source>
</evidence>
<dbReference type="AlphaFoldDB" id="A0A6J7EYQ5"/>
<proteinExistence type="predicted"/>
<organism evidence="2">
    <name type="scientific">freshwater metagenome</name>
    <dbReference type="NCBI Taxonomy" id="449393"/>
    <lineage>
        <taxon>unclassified sequences</taxon>
        <taxon>metagenomes</taxon>
        <taxon>ecological metagenomes</taxon>
    </lineage>
</organism>
<feature type="region of interest" description="Disordered" evidence="1">
    <location>
        <begin position="106"/>
        <end position="128"/>
    </location>
</feature>
<gene>
    <name evidence="2" type="ORF">UFOPK3472_01421</name>
</gene>
<sequence>MAEAVGEHRRAEPNLVGGDGESSERRDRPDLITEMIGNHEAVVTQFLGLLSQLDELPSPALLRVSLSACSEAEFARPGGRGLGGTHLLLSSGVWSGRHLGSEVVGTGGLGTPCGQSAGADPRRSKASL</sequence>
<name>A0A6J7EYQ5_9ZZZZ</name>
<evidence type="ECO:0000313" key="2">
    <source>
        <dbReference type="EMBL" id="CAB4886668.1"/>
    </source>
</evidence>
<accession>A0A6J7EYQ5</accession>